<evidence type="ECO:0000313" key="4">
    <source>
        <dbReference type="Proteomes" id="UP000054018"/>
    </source>
</evidence>
<dbReference type="PANTHER" id="PTHR38248:SF2">
    <property type="entry name" value="FUNK1 11"/>
    <property type="match status" value="1"/>
</dbReference>
<dbReference type="Pfam" id="PF17667">
    <property type="entry name" value="Pkinase_fungal"/>
    <property type="match status" value="2"/>
</dbReference>
<gene>
    <name evidence="3" type="ORF">PISMIDRAFT_12856</name>
</gene>
<proteinExistence type="predicted"/>
<dbReference type="Proteomes" id="UP000054018">
    <property type="component" value="Unassembled WGS sequence"/>
</dbReference>
<dbReference type="HOGENOM" id="CLU_373454_0_0_1"/>
<accession>A0A0C9YV10</accession>
<dbReference type="STRING" id="765257.A0A0C9YV10"/>
<reference evidence="3 4" key="1">
    <citation type="submission" date="2014-04" db="EMBL/GenBank/DDBJ databases">
        <authorList>
            <consortium name="DOE Joint Genome Institute"/>
            <person name="Kuo A."/>
            <person name="Kohler A."/>
            <person name="Costa M.D."/>
            <person name="Nagy L.G."/>
            <person name="Floudas D."/>
            <person name="Copeland A."/>
            <person name="Barry K.W."/>
            <person name="Cichocki N."/>
            <person name="Veneault-Fourrey C."/>
            <person name="LaButti K."/>
            <person name="Lindquist E.A."/>
            <person name="Lipzen A."/>
            <person name="Lundell T."/>
            <person name="Morin E."/>
            <person name="Murat C."/>
            <person name="Sun H."/>
            <person name="Tunlid A."/>
            <person name="Henrissat B."/>
            <person name="Grigoriev I.V."/>
            <person name="Hibbett D.S."/>
            <person name="Martin F."/>
            <person name="Nordberg H.P."/>
            <person name="Cantor M.N."/>
            <person name="Hua S.X."/>
        </authorList>
    </citation>
    <scope>NUCLEOTIDE SEQUENCE [LARGE SCALE GENOMIC DNA]</scope>
    <source>
        <strain evidence="3 4">441</strain>
    </source>
</reference>
<dbReference type="OrthoDB" id="5584477at2759"/>
<dbReference type="PANTHER" id="PTHR38248">
    <property type="entry name" value="FUNK1 6"/>
    <property type="match status" value="1"/>
</dbReference>
<name>A0A0C9YV10_9AGAM</name>
<feature type="domain" description="Fungal-type protein kinase" evidence="2">
    <location>
        <begin position="30"/>
        <end position="346"/>
    </location>
</feature>
<keyword evidence="4" id="KW-1185">Reference proteome</keyword>
<reference evidence="4" key="2">
    <citation type="submission" date="2015-01" db="EMBL/GenBank/DDBJ databases">
        <title>Evolutionary Origins and Diversification of the Mycorrhizal Mutualists.</title>
        <authorList>
            <consortium name="DOE Joint Genome Institute"/>
            <consortium name="Mycorrhizal Genomics Consortium"/>
            <person name="Kohler A."/>
            <person name="Kuo A."/>
            <person name="Nagy L.G."/>
            <person name="Floudas D."/>
            <person name="Copeland A."/>
            <person name="Barry K.W."/>
            <person name="Cichocki N."/>
            <person name="Veneault-Fourrey C."/>
            <person name="LaButti K."/>
            <person name="Lindquist E.A."/>
            <person name="Lipzen A."/>
            <person name="Lundell T."/>
            <person name="Morin E."/>
            <person name="Murat C."/>
            <person name="Riley R."/>
            <person name="Ohm R."/>
            <person name="Sun H."/>
            <person name="Tunlid A."/>
            <person name="Henrissat B."/>
            <person name="Grigoriev I.V."/>
            <person name="Hibbett D.S."/>
            <person name="Martin F."/>
        </authorList>
    </citation>
    <scope>NUCLEOTIDE SEQUENCE [LARGE SCALE GENOMIC DNA]</scope>
    <source>
        <strain evidence="4">441</strain>
    </source>
</reference>
<evidence type="ECO:0000259" key="2">
    <source>
        <dbReference type="Pfam" id="PF17667"/>
    </source>
</evidence>
<sequence length="686" mass="76802">MWHAGGATTPLKGLDVNRKPDIILLLALMVNLELDWRDVRVVGEMKSKNTNNTLKKSFIEAAGKAALLLYAQDRRHSVPCLQILDKYIVLSFFDQGGSLSTTTFDIHENPDIFLHILLSVSTALITNIGFDKTVFWDDKSRKRVLVAWNGSSTEDNGEGNSAVFLDQLIFISDVLHSCGTTVWAGSTKDPASQTSWWQVIVKDSWIDPLQRFTEGCLLARLNDVGVKGVPQLIHEQQVQGPHPSCGRVKINMSTHLLCKLLPQLDNHQYQLHVLSCLLTEPVRMQLMSFPSLAQLLIAFIDYVLTHKDAIDKAKVLHRDISLLNLLLVHWSPSINDNHHLDFLIDLPPETCESLQDKIWGLPYRGLLADWGYAVPLNVPASDPEHIPTASPSTPPHNAPPTSPISLPDEIKGHIIHIVLTELKDDHEIALSMGRDTSPEQLQLSINTNPLYCTGTWLWMAAELVTAGPDKPVSHMASHDLESMFYVLLGICVLFDEPHCLKSETELTQCFNMYFNTFEPSLLKMITIQSKFGWSFNILQHVSPYFQPLIPLLNVLREKIIMLITFINDSSYSSSHITHDEMCQALVGVLCKIDDQYWVSRTSWTNESQPAFNSQSEVRSESLLDLSSDSELGESPELITPQLPHPPTIHQVSRPGFASTNSSGTCRWLSNEAGHTDLAESWATKHS</sequence>
<protein>
    <recommendedName>
        <fullName evidence="2">Fungal-type protein kinase domain-containing protein</fullName>
    </recommendedName>
</protein>
<feature type="region of interest" description="Disordered" evidence="1">
    <location>
        <begin position="630"/>
        <end position="657"/>
    </location>
</feature>
<organism evidence="3 4">
    <name type="scientific">Pisolithus microcarpus 441</name>
    <dbReference type="NCBI Taxonomy" id="765257"/>
    <lineage>
        <taxon>Eukaryota</taxon>
        <taxon>Fungi</taxon>
        <taxon>Dikarya</taxon>
        <taxon>Basidiomycota</taxon>
        <taxon>Agaricomycotina</taxon>
        <taxon>Agaricomycetes</taxon>
        <taxon>Agaricomycetidae</taxon>
        <taxon>Boletales</taxon>
        <taxon>Sclerodermatineae</taxon>
        <taxon>Pisolithaceae</taxon>
        <taxon>Pisolithus</taxon>
    </lineage>
</organism>
<feature type="domain" description="Fungal-type protein kinase" evidence="2">
    <location>
        <begin position="450"/>
        <end position="491"/>
    </location>
</feature>
<dbReference type="AlphaFoldDB" id="A0A0C9YV10"/>
<evidence type="ECO:0000313" key="3">
    <source>
        <dbReference type="EMBL" id="KIK20571.1"/>
    </source>
</evidence>
<dbReference type="InterPro" id="IPR040976">
    <property type="entry name" value="Pkinase_fungal"/>
</dbReference>
<dbReference type="EMBL" id="KN833762">
    <property type="protein sequence ID" value="KIK20571.1"/>
    <property type="molecule type" value="Genomic_DNA"/>
</dbReference>
<evidence type="ECO:0000256" key="1">
    <source>
        <dbReference type="SAM" id="MobiDB-lite"/>
    </source>
</evidence>